<organism evidence="1 2">
    <name type="scientific">Periconia digitata</name>
    <dbReference type="NCBI Taxonomy" id="1303443"/>
    <lineage>
        <taxon>Eukaryota</taxon>
        <taxon>Fungi</taxon>
        <taxon>Dikarya</taxon>
        <taxon>Ascomycota</taxon>
        <taxon>Pezizomycotina</taxon>
        <taxon>Dothideomycetes</taxon>
        <taxon>Pleosporomycetidae</taxon>
        <taxon>Pleosporales</taxon>
        <taxon>Massarineae</taxon>
        <taxon>Periconiaceae</taxon>
        <taxon>Periconia</taxon>
    </lineage>
</organism>
<name>A0A9W4UDC0_9PLEO</name>
<dbReference type="EMBL" id="CAOQHR010000004">
    <property type="protein sequence ID" value="CAI6333624.1"/>
    <property type="molecule type" value="Genomic_DNA"/>
</dbReference>
<protein>
    <submittedName>
        <fullName evidence="1">Uncharacterized protein</fullName>
    </submittedName>
</protein>
<evidence type="ECO:0000313" key="1">
    <source>
        <dbReference type="EMBL" id="CAI6333624.1"/>
    </source>
</evidence>
<dbReference type="OrthoDB" id="10651309at2759"/>
<comment type="caution">
    <text evidence="1">The sequence shown here is derived from an EMBL/GenBank/DDBJ whole genome shotgun (WGS) entry which is preliminary data.</text>
</comment>
<proteinExistence type="predicted"/>
<evidence type="ECO:0000313" key="2">
    <source>
        <dbReference type="Proteomes" id="UP001152607"/>
    </source>
</evidence>
<accession>A0A9W4UDC0</accession>
<gene>
    <name evidence="1" type="ORF">PDIGIT_LOCUS6672</name>
</gene>
<dbReference type="AlphaFoldDB" id="A0A9W4UDC0"/>
<keyword evidence="2" id="KW-1185">Reference proteome</keyword>
<sequence length="106" mass="11776">MTDALKRNLETLLGRSEQVTEWDTLPAFGNTGSLKTGLGKFLNNPIWLLENDSESLKAIMATAATNIQYKLIDMKLRSERYHLTLDNRGNNCDGKGARTINYAGGE</sequence>
<dbReference type="Proteomes" id="UP001152607">
    <property type="component" value="Unassembled WGS sequence"/>
</dbReference>
<reference evidence="1" key="1">
    <citation type="submission" date="2023-01" db="EMBL/GenBank/DDBJ databases">
        <authorList>
            <person name="Van Ghelder C."/>
            <person name="Rancurel C."/>
        </authorList>
    </citation>
    <scope>NUCLEOTIDE SEQUENCE</scope>
    <source>
        <strain evidence="1">CNCM I-4278</strain>
    </source>
</reference>